<evidence type="ECO:0000256" key="6">
    <source>
        <dbReference type="ARBA" id="ARBA00048348"/>
    </source>
</evidence>
<comment type="cofactor">
    <cofactor evidence="7">
        <name>Zn(2+)</name>
        <dbReference type="ChEBI" id="CHEBI:29105"/>
    </cofactor>
    <text evidence="7">Binds 1 zinc ion per subunit.</text>
</comment>
<dbReference type="EMBL" id="QGMY01000008">
    <property type="protein sequence ID" value="PWR71392.1"/>
    <property type="molecule type" value="Genomic_DNA"/>
</dbReference>
<dbReference type="GeneID" id="97546980"/>
<dbReference type="SUPFAM" id="SSF53056">
    <property type="entry name" value="beta-carbonic anhydrase, cab"/>
    <property type="match status" value="1"/>
</dbReference>
<dbReference type="OrthoDB" id="24878at2157"/>
<feature type="binding site" evidence="7">
    <location>
        <position position="41"/>
    </location>
    <ligand>
        <name>Zn(2+)</name>
        <dbReference type="ChEBI" id="CHEBI:29105"/>
    </ligand>
</feature>
<protein>
    <recommendedName>
        <fullName evidence="2">carbonic anhydrase</fullName>
        <ecNumber evidence="2">4.2.1.1</ecNumber>
    </recommendedName>
</protein>
<reference evidence="8 9" key="1">
    <citation type="submission" date="2018-05" db="EMBL/GenBank/DDBJ databases">
        <title>Draft genome of Methanospirillum lacunae Ki8-1.</title>
        <authorList>
            <person name="Dueholm M.S."/>
            <person name="Nielsen P.H."/>
            <person name="Bakmann L.F."/>
            <person name="Otzen D.E."/>
        </authorList>
    </citation>
    <scope>NUCLEOTIDE SEQUENCE [LARGE SCALE GENOMIC DNA]</scope>
    <source>
        <strain evidence="8 9">Ki8-1</strain>
    </source>
</reference>
<comment type="similarity">
    <text evidence="1">Belongs to the beta-class carbonic anhydrase family.</text>
</comment>
<dbReference type="PANTHER" id="PTHR11002:SF76">
    <property type="entry name" value="CARBONIC ANHYDRASE"/>
    <property type="match status" value="1"/>
</dbReference>
<keyword evidence="5" id="KW-0456">Lyase</keyword>
<dbReference type="Pfam" id="PF00484">
    <property type="entry name" value="Pro_CA"/>
    <property type="match status" value="1"/>
</dbReference>
<feature type="binding site" evidence="7">
    <location>
        <position position="97"/>
    </location>
    <ligand>
        <name>Zn(2+)</name>
        <dbReference type="ChEBI" id="CHEBI:29105"/>
    </ligand>
</feature>
<keyword evidence="4 7" id="KW-0862">Zinc</keyword>
<evidence type="ECO:0000313" key="9">
    <source>
        <dbReference type="Proteomes" id="UP000245657"/>
    </source>
</evidence>
<dbReference type="AlphaFoldDB" id="A0A2V2MTN6"/>
<dbReference type="Proteomes" id="UP000245657">
    <property type="component" value="Unassembled WGS sequence"/>
</dbReference>
<name>A0A2V2MTN6_9EURY</name>
<dbReference type="InterPro" id="IPR036874">
    <property type="entry name" value="Carbonic_anhydrase_sf"/>
</dbReference>
<evidence type="ECO:0000256" key="5">
    <source>
        <dbReference type="ARBA" id="ARBA00023239"/>
    </source>
</evidence>
<organism evidence="8 9">
    <name type="scientific">Methanospirillum lacunae</name>
    <dbReference type="NCBI Taxonomy" id="668570"/>
    <lineage>
        <taxon>Archaea</taxon>
        <taxon>Methanobacteriati</taxon>
        <taxon>Methanobacteriota</taxon>
        <taxon>Stenosarchaea group</taxon>
        <taxon>Methanomicrobia</taxon>
        <taxon>Methanomicrobiales</taxon>
        <taxon>Methanospirillaceae</taxon>
        <taxon>Methanospirillum</taxon>
    </lineage>
</organism>
<evidence type="ECO:0000256" key="2">
    <source>
        <dbReference type="ARBA" id="ARBA00012925"/>
    </source>
</evidence>
<dbReference type="Gene3D" id="3.40.1050.10">
    <property type="entry name" value="Carbonic anhydrase"/>
    <property type="match status" value="1"/>
</dbReference>
<dbReference type="RefSeq" id="WP_109969010.1">
    <property type="nucleotide sequence ID" value="NZ_CP176093.1"/>
</dbReference>
<dbReference type="SMART" id="SM00947">
    <property type="entry name" value="Pro_CA"/>
    <property type="match status" value="1"/>
</dbReference>
<evidence type="ECO:0000256" key="4">
    <source>
        <dbReference type="ARBA" id="ARBA00022833"/>
    </source>
</evidence>
<keyword evidence="9" id="KW-1185">Reference proteome</keyword>
<sequence length="208" mass="23473">MGIEKLLEGNNHFVECEFSENIEYYKELLKGQNPHVMMISCCDSRVAPEITCHAKPGEIFVHRNIGNIVPPGDWNVGTFLEYGIGHLHVDTLVVCGHEGCGAMHALAHRHCGDDAFIPGWLRHAQPALATVTEKNPYPDDPEKAKEWQSNLEIENVRLQLKHLRTYKIVRDSEREGTLRVIGLYYRISDAKLEVIDPGKPLKHDGKSS</sequence>
<gene>
    <name evidence="8" type="ORF">DK846_11035</name>
</gene>
<proteinExistence type="inferred from homology"/>
<dbReference type="GO" id="GO:0008270">
    <property type="term" value="F:zinc ion binding"/>
    <property type="evidence" value="ECO:0007669"/>
    <property type="project" value="InterPro"/>
</dbReference>
<dbReference type="GO" id="GO:0004089">
    <property type="term" value="F:carbonate dehydratase activity"/>
    <property type="evidence" value="ECO:0007669"/>
    <property type="project" value="UniProtKB-EC"/>
</dbReference>
<evidence type="ECO:0000256" key="1">
    <source>
        <dbReference type="ARBA" id="ARBA00006217"/>
    </source>
</evidence>
<comment type="catalytic activity">
    <reaction evidence="6">
        <text>hydrogencarbonate + H(+) = CO2 + H2O</text>
        <dbReference type="Rhea" id="RHEA:10748"/>
        <dbReference type="ChEBI" id="CHEBI:15377"/>
        <dbReference type="ChEBI" id="CHEBI:15378"/>
        <dbReference type="ChEBI" id="CHEBI:16526"/>
        <dbReference type="ChEBI" id="CHEBI:17544"/>
        <dbReference type="EC" id="4.2.1.1"/>
    </reaction>
</comment>
<dbReference type="InterPro" id="IPR001765">
    <property type="entry name" value="Carbonic_anhydrase"/>
</dbReference>
<evidence type="ECO:0000256" key="3">
    <source>
        <dbReference type="ARBA" id="ARBA00022723"/>
    </source>
</evidence>
<comment type="caution">
    <text evidence="8">The sequence shown here is derived from an EMBL/GenBank/DDBJ whole genome shotgun (WGS) entry which is preliminary data.</text>
</comment>
<dbReference type="PANTHER" id="PTHR11002">
    <property type="entry name" value="CARBONIC ANHYDRASE"/>
    <property type="match status" value="1"/>
</dbReference>
<evidence type="ECO:0000256" key="7">
    <source>
        <dbReference type="PIRSR" id="PIRSR601765-2"/>
    </source>
</evidence>
<accession>A0A2V2MTN6</accession>
<keyword evidence="3 7" id="KW-0479">Metal-binding</keyword>
<dbReference type="EC" id="4.2.1.1" evidence="2"/>
<evidence type="ECO:0000313" key="8">
    <source>
        <dbReference type="EMBL" id="PWR71392.1"/>
    </source>
</evidence>
<feature type="binding site" evidence="7">
    <location>
        <position position="100"/>
    </location>
    <ligand>
        <name>Zn(2+)</name>
        <dbReference type="ChEBI" id="CHEBI:29105"/>
    </ligand>
</feature>